<reference evidence="3 4" key="1">
    <citation type="submission" date="2019-02" db="EMBL/GenBank/DDBJ databases">
        <title>Draft genome sequence of Amycolatopsis sp. 8-3EHSu isolated from roots of Suaeda maritima.</title>
        <authorList>
            <person name="Duangmal K."/>
            <person name="Chantavorakit T."/>
        </authorList>
    </citation>
    <scope>NUCLEOTIDE SEQUENCE [LARGE SCALE GENOMIC DNA]</scope>
    <source>
        <strain evidence="3 4">8-3EHSu</strain>
    </source>
</reference>
<accession>A0A4Q7J008</accession>
<dbReference type="AlphaFoldDB" id="A0A4Q7J008"/>
<keyword evidence="2" id="KW-0732">Signal</keyword>
<evidence type="ECO:0000256" key="2">
    <source>
        <dbReference type="SAM" id="SignalP"/>
    </source>
</evidence>
<feature type="compositionally biased region" description="Polar residues" evidence="1">
    <location>
        <begin position="262"/>
        <end position="277"/>
    </location>
</feature>
<evidence type="ECO:0000313" key="4">
    <source>
        <dbReference type="Proteomes" id="UP000292003"/>
    </source>
</evidence>
<evidence type="ECO:0000313" key="3">
    <source>
        <dbReference type="EMBL" id="RZQ59693.1"/>
    </source>
</evidence>
<name>A0A4Q7J008_9PSEU</name>
<dbReference type="OrthoDB" id="5149096at2"/>
<sequence length="331" mass="32704">MIGIRSAAVRPRTVAALALVATTSGLGMLALTAPASAGLTTYCEGSAGAVTVPGDLVVAAGKSCTLDGTKVTGGVTVQAGANLVITGGEFSGGVTVGADGFFDAQNTKIAGDVVLNDAYGSFLSGAPIGGSVKVSPAAGSERVTYTFVQGVNVKGGVSSTTGEFYAENSTVDQSVTGTGVKYLDLSGVVVGKDLTVSGAAQGSVFCAGEVYGNASFTGNAGTLQLGADGPVLGCTQASYWGGNLTVSDNNADVRVSNNIVRGNLAGTGNSPAPTGENNRVRGTVSGQFENLQASASAMAARSADRSSSAEAKLEQRRAEARAEAGVQRAAL</sequence>
<dbReference type="EMBL" id="SFCC01000022">
    <property type="protein sequence ID" value="RZQ59693.1"/>
    <property type="molecule type" value="Genomic_DNA"/>
</dbReference>
<feature type="compositionally biased region" description="Low complexity" evidence="1">
    <location>
        <begin position="299"/>
        <end position="310"/>
    </location>
</feature>
<feature type="region of interest" description="Disordered" evidence="1">
    <location>
        <begin position="262"/>
        <end position="281"/>
    </location>
</feature>
<gene>
    <name evidence="3" type="ORF">EWH70_33260</name>
</gene>
<keyword evidence="4" id="KW-1185">Reference proteome</keyword>
<protein>
    <submittedName>
        <fullName evidence="3">Uncharacterized protein</fullName>
    </submittedName>
</protein>
<comment type="caution">
    <text evidence="3">The sequence shown here is derived from an EMBL/GenBank/DDBJ whole genome shotgun (WGS) entry which is preliminary data.</text>
</comment>
<feature type="compositionally biased region" description="Basic and acidic residues" evidence="1">
    <location>
        <begin position="311"/>
        <end position="322"/>
    </location>
</feature>
<feature type="chain" id="PRO_5038523172" evidence="2">
    <location>
        <begin position="38"/>
        <end position="331"/>
    </location>
</feature>
<dbReference type="RefSeq" id="WP_130479550.1">
    <property type="nucleotide sequence ID" value="NZ_SFCC01000022.1"/>
</dbReference>
<organism evidence="3 4">
    <name type="scientific">Amycolatopsis suaedae</name>
    <dbReference type="NCBI Taxonomy" id="2510978"/>
    <lineage>
        <taxon>Bacteria</taxon>
        <taxon>Bacillati</taxon>
        <taxon>Actinomycetota</taxon>
        <taxon>Actinomycetes</taxon>
        <taxon>Pseudonocardiales</taxon>
        <taxon>Pseudonocardiaceae</taxon>
        <taxon>Amycolatopsis</taxon>
    </lineage>
</organism>
<dbReference type="Proteomes" id="UP000292003">
    <property type="component" value="Unassembled WGS sequence"/>
</dbReference>
<feature type="region of interest" description="Disordered" evidence="1">
    <location>
        <begin position="299"/>
        <end position="331"/>
    </location>
</feature>
<evidence type="ECO:0000256" key="1">
    <source>
        <dbReference type="SAM" id="MobiDB-lite"/>
    </source>
</evidence>
<feature type="signal peptide" evidence="2">
    <location>
        <begin position="1"/>
        <end position="37"/>
    </location>
</feature>
<proteinExistence type="predicted"/>